<keyword evidence="14" id="KW-1185">Reference proteome</keyword>
<keyword evidence="8" id="KW-0325">Glycoprotein</keyword>
<feature type="compositionally biased region" description="Low complexity" evidence="11">
    <location>
        <begin position="1504"/>
        <end position="1523"/>
    </location>
</feature>
<dbReference type="WBParaSite" id="maker-uti_cns_0005296-snap-gene-0.5-mRNA-1">
    <property type="protein sequence ID" value="maker-uti_cns_0005296-snap-gene-0.5-mRNA-1"/>
    <property type="gene ID" value="maker-uti_cns_0005296-snap-gene-0.5"/>
</dbReference>
<dbReference type="PANTHER" id="PTHR13513">
    <property type="entry name" value="E3 UBIQUITIN-PROTEIN LIGASE UBR7"/>
    <property type="match status" value="1"/>
</dbReference>
<evidence type="ECO:0000259" key="13">
    <source>
        <dbReference type="SMART" id="SM00079"/>
    </source>
</evidence>
<dbReference type="InterPro" id="IPR001320">
    <property type="entry name" value="Iontro_rcpt_C"/>
</dbReference>
<feature type="compositionally biased region" description="Polar residues" evidence="11">
    <location>
        <begin position="159"/>
        <end position="168"/>
    </location>
</feature>
<dbReference type="Pfam" id="PF10613">
    <property type="entry name" value="Lig_chan-Glu_bd"/>
    <property type="match status" value="1"/>
</dbReference>
<keyword evidence="7" id="KW-0675">Receptor</keyword>
<evidence type="ECO:0000256" key="8">
    <source>
        <dbReference type="ARBA" id="ARBA00023180"/>
    </source>
</evidence>
<feature type="transmembrane region" description="Helical" evidence="12">
    <location>
        <begin position="1048"/>
        <end position="1069"/>
    </location>
</feature>
<evidence type="ECO:0000256" key="3">
    <source>
        <dbReference type="ARBA" id="ARBA00022692"/>
    </source>
</evidence>
<feature type="transmembrane region" description="Helical" evidence="12">
    <location>
        <begin position="2418"/>
        <end position="2439"/>
    </location>
</feature>
<evidence type="ECO:0000256" key="9">
    <source>
        <dbReference type="ARBA" id="ARBA00023286"/>
    </source>
</evidence>
<keyword evidence="2" id="KW-0813">Transport</keyword>
<dbReference type="SUPFAM" id="SSF57903">
    <property type="entry name" value="FYVE/PHD zinc finger"/>
    <property type="match status" value="1"/>
</dbReference>
<evidence type="ECO:0000256" key="6">
    <source>
        <dbReference type="ARBA" id="ARBA00023136"/>
    </source>
</evidence>
<dbReference type="GO" id="GO:0061630">
    <property type="term" value="F:ubiquitin protein ligase activity"/>
    <property type="evidence" value="ECO:0007669"/>
    <property type="project" value="InterPro"/>
</dbReference>
<organism evidence="14 15">
    <name type="scientific">Macrostomum lignano</name>
    <dbReference type="NCBI Taxonomy" id="282301"/>
    <lineage>
        <taxon>Eukaryota</taxon>
        <taxon>Metazoa</taxon>
        <taxon>Spiralia</taxon>
        <taxon>Lophotrochozoa</taxon>
        <taxon>Platyhelminthes</taxon>
        <taxon>Rhabditophora</taxon>
        <taxon>Macrostomorpha</taxon>
        <taxon>Macrostomida</taxon>
        <taxon>Macrostomidae</taxon>
        <taxon>Macrostomum</taxon>
    </lineage>
</organism>
<dbReference type="GO" id="GO:0016020">
    <property type="term" value="C:membrane"/>
    <property type="evidence" value="ECO:0007669"/>
    <property type="project" value="UniProtKB-SubCell"/>
</dbReference>
<evidence type="ECO:0000256" key="1">
    <source>
        <dbReference type="ARBA" id="ARBA00004141"/>
    </source>
</evidence>
<dbReference type="Gene3D" id="3.40.190.10">
    <property type="entry name" value="Periplasmic binding protein-like II"/>
    <property type="match status" value="1"/>
</dbReference>
<dbReference type="Gene3D" id="1.10.287.70">
    <property type="match status" value="1"/>
</dbReference>
<dbReference type="PANTHER" id="PTHR13513:SF9">
    <property type="entry name" value="E3 UBIQUITIN-PROTEIN LIGASE UBR7-RELATED"/>
    <property type="match status" value="1"/>
</dbReference>
<dbReference type="Gene3D" id="3.30.40.10">
    <property type="entry name" value="Zinc/RING finger domain, C3HC4 (zinc finger)"/>
    <property type="match status" value="1"/>
</dbReference>
<keyword evidence="5" id="KW-0406">Ion transport</keyword>
<keyword evidence="10" id="KW-0407">Ion channel</keyword>
<keyword evidence="9" id="KW-1071">Ligand-gated ion channel</keyword>
<comment type="subcellular location">
    <subcellularLocation>
        <location evidence="1">Membrane</location>
        <topology evidence="1">Multi-pass membrane protein</topology>
    </subcellularLocation>
</comment>
<sequence>HDLLELYSKRQLACDCGNAKFDAVRDPTSGEKFVCQLIFAGLYCICSRPYPDPDGQLANEEMLQCTVCEDWYHSCHLTVPEADCLRVESYEELVCQLCCARLPYLRHYALPDTAAASLDRLTPRLDLLTPRLERLTSRLDLLTPPAGASDTPAGASDTLAGTSDTKAGSSDIPAGTSDTKAGSSDASSSSPATKQPGAQRRCTLPAAADSSSDAAATAPRALLMPSGWRRRLCRCADCESAYARDNVAFLTDPADSLAEFELANRRTAEEQSRPENVLRSLASAGVPHVSVQLVASAIGDFRRGLSRAMASVLADKNCSDGQPAVITRDDADRILAMMAPDGHVSGSHAASLPNDDTVGHGARLRYDGALAVLAKGGQAVVHLAAEVVAHVVGADLGAALLVEVVLVAWKGSGSKQYSTITEAVLELVHDVANGAAGGQVHAGVQSVDDDTSRPPVSRVQQSRECLQDKKPVPIDTINLRSSQDGHISGTHTASLPNDDTVGHGARFRHDGALAVLAEGGQAVVHLAAEVVAHVVGADLGAGLLVEVVLKLNNIDMSNLTKGVLELVHDVANGAAGGKVHTPGSRVWLTLAPNDAQLNGFNRPSSTVGPLMAHTPLLVPPRLSKSLLVAPAAEALARVPLRVRVRPVPARSHQPPHAVQTAGLINRVASQNFSPRRQLVGIVQAELFHHLRVAAELINVLVERHIVRRPVASSGVESGELLGPLLPGFSQLIGCPNSLPGQQAARRNGFEQRLIEHAVGGLKQQHAVIQYVERVQRSQGAGVSAKRLPAANEAGFCLPGHKLSELSRAHLLPVGPSIGQDVQHVRRIGSCVDEVQHKFGALAGRSQAKSVDEALKLGKQVADISSHSILRIRVGEVLRPVSLLVEPVSEPFGQVCVPLRDYRVRQIDKVSFDPIRRKQSLHQAGGEHGCTVLVYVVLIIVGVRGCGRHRHLQPVPASGVNSICEVAKGGRVRVDTTIPDYTLRLRKVSPGPTVTFKQPLASATLGGISRRILAERAVVVTMTVVANHSRSMLNFLCLRRRFDNFVRKAILAIFLLALLLVTMATRGPVWRTGLTTTRRKVAQQSPQPKVQLSAQDFATALDAMGVEFIPPILHLFEASQSLPEALNLSPQDRSRLLVVFNWTRPSLRHVTRLHFPQHEFMLERVFLSDSFDNKEKLKMQATFASLLALSACGGVALSPESSLPSLRTVSLLTVSGNVAVASLNSGGQPDGRLLAAGRQHPLLRLWLRDLYLNYLRVSRQRANAGSSALIGADYLGRGLKKHRQSSGVKRNSTVKDVILLRLDGQSVQLPVQPHQHQRQQPVVQGPQLPLSSRVTSRGAALFRAMVETLLLYNAKILTLTDLQVEFGHALQQQRCETASFSACACCFWPAETSATSAAEALAPGIVGAVAFFAVMFALVAAYWRCGRLDDDRRRRIRRRCPRTPAVASETEGGGCRIIINPLEEEIEMKPRAPGVQPGLTKLSSSRQHSKNVDNQNDASDDFDDLASLLSSSTSSGSSCDGDSSSGEDEEVDANCEQCRREARLASPEEAAADSEEEEDDEDCCFDATDHDIGFADEDEDEVAADQADGVASESNRSPPPEFWRLSSLELEPLSIGVDNLDFHPQLADFLSLGPVELNRLRHQVKSSDSGERRVARLLIYRAIVYANRPAVTGWIKPGRNADDGTDEPGISSCFRRDVQMFHPAFEETYRMFHSGFEETYRMFHPAFEETYRMFHPAFEETYRMFILLSKRQTYRMFHSGFEETYRMFHPAFEETYRMFHPAFEETYRMFHPALEETYRMFHPALEETYRMFHPAFEETYRMFHPAFVETYRMFILLSKRRYYWSGDSLIMTWSRFNLPLLLLLVGSYSGVMCGARNVTTISLGLVWDIPEAVIEFDIQSGRMLTMIRNYCPWAPRIYQTGFNTSGAFSINSLPTTNELSSVKASLSEWNFLFFGIKQNSVTQVLEAVTVPTTLSEFPVMQKHVVAPLPQSLLMDALLKAIAHRINESQHPAHPSNYKAALLFDNSVQISELYPLFTYFTEGVIYYPLSVSLIEADLLSVRRSHAVNIILIVTDAQLGAYIRDKAFAIGLLGSRYRWFVHGPRFINNGWTIRSMNVTSLEFGRIDDAITAKVLSTTGAFIHDLLAIWTPYLKQYMCEEKNPVNQTVNGFTGLFKLNPDGSARRLTWQIEIYAGMGYHRVQVGVWSSSGRFEMLSRPDPPRTSADILAEMRSSKFLVATLLSPPYVQYAEGASGCSQCRGSDLTGMYIEICKTINNYEFVLQGDAAYGVKTGDVWNGVIGTVMDGKAMLGCAPITINTNRFEAVDFTQVIHSSRESLLLRKRSTDPLMLVFQFILPLHYSIWLSILGVLILVALVLFVMNKIAPNSDSNYNFYNSVFFTFAEVVQGTAGTTPSQISSRIVVSFFWFFTMFLFLSYVANYAVFRTLDGVRQQVTSMETLIQNREYECGSLNNTVTDSLLQSSAYLHMQQVYLLMSETFSNGSVSDISAALSLVNDRTRNFVLISDSLQNKYYSEIGCDLVSTGDFYDLKNAMILPKDTEYKHLIDVQLANMTQEIASLQTKFFTVHQSAKNSCYDGSFDSVVRYYIPKDAWPIEPGALTLTDTLGIAVINLVGCCVAVALAGMERLIGHIQ</sequence>
<feature type="transmembrane region" description="Helical" evidence="12">
    <location>
        <begin position="2388"/>
        <end position="2406"/>
    </location>
</feature>
<evidence type="ECO:0000256" key="7">
    <source>
        <dbReference type="ARBA" id="ARBA00023170"/>
    </source>
</evidence>
<dbReference type="GO" id="GO:0005737">
    <property type="term" value="C:cytoplasm"/>
    <property type="evidence" value="ECO:0007669"/>
    <property type="project" value="TreeGrafter"/>
</dbReference>
<feature type="compositionally biased region" description="Acidic residues" evidence="11">
    <location>
        <begin position="1549"/>
        <end position="1563"/>
    </location>
</feature>
<reference evidence="15" key="1">
    <citation type="submission" date="2016-11" db="UniProtKB">
        <authorList>
            <consortium name="WormBaseParasite"/>
        </authorList>
    </citation>
    <scope>IDENTIFICATION</scope>
</reference>
<evidence type="ECO:0000313" key="15">
    <source>
        <dbReference type="WBParaSite" id="maker-uti_cns_0005296-snap-gene-0.5-mRNA-1"/>
    </source>
</evidence>
<feature type="transmembrane region" description="Helical" evidence="12">
    <location>
        <begin position="1400"/>
        <end position="1424"/>
    </location>
</feature>
<feature type="region of interest" description="Disordered" evidence="11">
    <location>
        <begin position="1466"/>
        <end position="1565"/>
    </location>
</feature>
<dbReference type="InterPro" id="IPR013083">
    <property type="entry name" value="Znf_RING/FYVE/PHD"/>
</dbReference>
<keyword evidence="3 12" id="KW-0812">Transmembrane</keyword>
<dbReference type="GO" id="GO:0015276">
    <property type="term" value="F:ligand-gated monoatomic ion channel activity"/>
    <property type="evidence" value="ECO:0007669"/>
    <property type="project" value="InterPro"/>
</dbReference>
<evidence type="ECO:0000256" key="4">
    <source>
        <dbReference type="ARBA" id="ARBA00022989"/>
    </source>
</evidence>
<accession>A0A1I8HBB1</accession>
<keyword evidence="6 12" id="KW-0472">Membrane</keyword>
<feature type="compositionally biased region" description="Polar residues" evidence="11">
    <location>
        <begin position="1480"/>
        <end position="1495"/>
    </location>
</feature>
<feature type="compositionally biased region" description="Low complexity" evidence="11">
    <location>
        <begin position="203"/>
        <end position="216"/>
    </location>
</feature>
<dbReference type="SUPFAM" id="SSF53850">
    <property type="entry name" value="Periplasmic binding protein-like II"/>
    <property type="match status" value="1"/>
</dbReference>
<feature type="transmembrane region" description="Helical" evidence="12">
    <location>
        <begin position="2357"/>
        <end position="2376"/>
    </location>
</feature>
<dbReference type="InterPro" id="IPR019594">
    <property type="entry name" value="Glu/Gly-bd"/>
</dbReference>
<feature type="region of interest" description="Disordered" evidence="11">
    <location>
        <begin position="1579"/>
        <end position="1598"/>
    </location>
</feature>
<proteinExistence type="predicted"/>
<feature type="compositionally biased region" description="Polar residues" evidence="11">
    <location>
        <begin position="479"/>
        <end position="497"/>
    </location>
</feature>
<dbReference type="InterPro" id="IPR011011">
    <property type="entry name" value="Znf_FYVE_PHD"/>
</dbReference>
<evidence type="ECO:0000313" key="14">
    <source>
        <dbReference type="Proteomes" id="UP000095280"/>
    </source>
</evidence>
<dbReference type="GO" id="GO:0008270">
    <property type="term" value="F:zinc ion binding"/>
    <property type="evidence" value="ECO:0007669"/>
    <property type="project" value="InterPro"/>
</dbReference>
<dbReference type="InterPro" id="IPR040204">
    <property type="entry name" value="UBR7"/>
</dbReference>
<protein>
    <submittedName>
        <fullName evidence="15">PBPe domain-containing protein</fullName>
    </submittedName>
</protein>
<evidence type="ECO:0000256" key="10">
    <source>
        <dbReference type="ARBA" id="ARBA00023303"/>
    </source>
</evidence>
<name>A0A1I8HBB1_9PLAT</name>
<dbReference type="Pfam" id="PF00060">
    <property type="entry name" value="Lig_chan"/>
    <property type="match status" value="1"/>
</dbReference>
<dbReference type="Proteomes" id="UP000095280">
    <property type="component" value="Unplaced"/>
</dbReference>
<feature type="region of interest" description="Disordered" evidence="11">
    <location>
        <begin position="479"/>
        <end position="498"/>
    </location>
</feature>
<feature type="compositionally biased region" description="Low complexity" evidence="11">
    <location>
        <begin position="176"/>
        <end position="194"/>
    </location>
</feature>
<dbReference type="SMART" id="SM00079">
    <property type="entry name" value="PBPe"/>
    <property type="match status" value="1"/>
</dbReference>
<feature type="domain" description="Ionotropic glutamate receptor C-terminal" evidence="13">
    <location>
        <begin position="2232"/>
        <end position="2582"/>
    </location>
</feature>
<keyword evidence="4 12" id="KW-1133">Transmembrane helix</keyword>
<evidence type="ECO:0000256" key="12">
    <source>
        <dbReference type="SAM" id="Phobius"/>
    </source>
</evidence>
<feature type="region of interest" description="Disordered" evidence="11">
    <location>
        <begin position="139"/>
        <end position="216"/>
    </location>
</feature>
<evidence type="ECO:0000256" key="2">
    <source>
        <dbReference type="ARBA" id="ARBA00022448"/>
    </source>
</evidence>
<dbReference type="CDD" id="cd15542">
    <property type="entry name" value="PHD_UBR7"/>
    <property type="match status" value="1"/>
</dbReference>
<evidence type="ECO:0000256" key="5">
    <source>
        <dbReference type="ARBA" id="ARBA00023065"/>
    </source>
</evidence>
<evidence type="ECO:0000256" key="11">
    <source>
        <dbReference type="SAM" id="MobiDB-lite"/>
    </source>
</evidence>